<sequence>MKVLRLLALGIILAGTTLLSYTVKAADASTATSTSSIRFTANDGQTKPIDPDNPDNPNPGEPVDPQDPGNGGTGNSGALTLDYVSNIQFGTQTIGSGTMSYHAKNKSPFIQVSDKRGTGDGWTLKAMASEFKSEDGKVLAGAVLSLRNGQVKSQSGNVSSPPAAHDVVFENKDAQLVMAAKEGAGRGTWIVVFPGTEGDNRNVKLQVLAGSGEALEDYSAVITWELSNAPS</sequence>
<feature type="signal peptide" evidence="2">
    <location>
        <begin position="1"/>
        <end position="25"/>
    </location>
</feature>
<dbReference type="RefSeq" id="WP_213430691.1">
    <property type="nucleotide sequence ID" value="NZ_AP031286.1"/>
</dbReference>
<organism evidence="4 5">
    <name type="scientific">Paenibacillus melissococcoides</name>
    <dbReference type="NCBI Taxonomy" id="2912268"/>
    <lineage>
        <taxon>Bacteria</taxon>
        <taxon>Bacillati</taxon>
        <taxon>Bacillota</taxon>
        <taxon>Bacilli</taxon>
        <taxon>Bacillales</taxon>
        <taxon>Paenibacillaceae</taxon>
        <taxon>Paenibacillus</taxon>
    </lineage>
</organism>
<feature type="chain" id="PRO_5046177444" evidence="2">
    <location>
        <begin position="26"/>
        <end position="231"/>
    </location>
</feature>
<accession>A0ABM9G823</accession>
<dbReference type="Pfam" id="PF13731">
    <property type="entry name" value="WxL"/>
    <property type="match status" value="1"/>
</dbReference>
<keyword evidence="2" id="KW-0732">Signal</keyword>
<feature type="domain" description="WxL" evidence="3">
    <location>
        <begin position="27"/>
        <end position="230"/>
    </location>
</feature>
<dbReference type="Proteomes" id="UP001154322">
    <property type="component" value="Unassembled WGS sequence"/>
</dbReference>
<feature type="region of interest" description="Disordered" evidence="1">
    <location>
        <begin position="32"/>
        <end position="77"/>
    </location>
</feature>
<keyword evidence="5" id="KW-1185">Reference proteome</keyword>
<proteinExistence type="predicted"/>
<gene>
    <name evidence="4" type="ORF">WJ0W_005169</name>
</gene>
<evidence type="ECO:0000313" key="4">
    <source>
        <dbReference type="EMBL" id="CAH8247914.1"/>
    </source>
</evidence>
<comment type="caution">
    <text evidence="4">The sequence shown here is derived from an EMBL/GenBank/DDBJ whole genome shotgun (WGS) entry which is preliminary data.</text>
</comment>
<dbReference type="EMBL" id="CALYLO010000008">
    <property type="protein sequence ID" value="CAH8247914.1"/>
    <property type="molecule type" value="Genomic_DNA"/>
</dbReference>
<evidence type="ECO:0000256" key="1">
    <source>
        <dbReference type="SAM" id="MobiDB-lite"/>
    </source>
</evidence>
<evidence type="ECO:0000259" key="3">
    <source>
        <dbReference type="Pfam" id="PF13731"/>
    </source>
</evidence>
<dbReference type="InterPro" id="IPR027994">
    <property type="entry name" value="WxL_dom"/>
</dbReference>
<evidence type="ECO:0000256" key="2">
    <source>
        <dbReference type="SAM" id="SignalP"/>
    </source>
</evidence>
<name>A0ABM9G823_9BACL</name>
<reference evidence="4" key="1">
    <citation type="submission" date="2022-06" db="EMBL/GenBank/DDBJ databases">
        <authorList>
            <person name="Dietemann V."/>
            <person name="Ory F."/>
            <person name="Dainat B."/>
            <person name="Oberhansli S."/>
        </authorList>
    </citation>
    <scope>NUCLEOTIDE SEQUENCE</scope>
    <source>
        <strain evidence="4">Ena-SAMPLE-TAB-26-04-2022-14:26:32:270-5432</strain>
    </source>
</reference>
<evidence type="ECO:0000313" key="5">
    <source>
        <dbReference type="Proteomes" id="UP001154322"/>
    </source>
</evidence>
<protein>
    <submittedName>
        <fullName evidence="4">WxL domain-containing protein</fullName>
    </submittedName>
</protein>